<dbReference type="PANTHER" id="PTHR47481:SF30">
    <property type="entry name" value="CCHC-TYPE DOMAIN-CONTAINING PROTEIN"/>
    <property type="match status" value="1"/>
</dbReference>
<dbReference type="AlphaFoldDB" id="A0A200RC38"/>
<keyword evidence="3" id="KW-1185">Reference proteome</keyword>
<dbReference type="EMBL" id="MVGT01000143">
    <property type="protein sequence ID" value="OVA20285.1"/>
    <property type="molecule type" value="Genomic_DNA"/>
</dbReference>
<feature type="region of interest" description="Disordered" evidence="1">
    <location>
        <begin position="230"/>
        <end position="267"/>
    </location>
</feature>
<accession>A0A200RC38</accession>
<gene>
    <name evidence="2" type="ORF">BVC80_157g86</name>
</gene>
<comment type="caution">
    <text evidence="2">The sequence shown here is derived from an EMBL/GenBank/DDBJ whole genome shotgun (WGS) entry which is preliminary data.</text>
</comment>
<dbReference type="PANTHER" id="PTHR47481">
    <property type="match status" value="1"/>
</dbReference>
<proteinExistence type="predicted"/>
<dbReference type="InParanoid" id="A0A200RC38"/>
<sequence>MASTTSSASSASSSTSSSTPVSVSTTSIHHIVSVKLDSTNYILWRAQFLPLLRGYKLMKYVDGSYPCPTTLNADGTPNLQYDAWQQQDQVLLGWLLSSLSDSILASVARYETAHEVWVAIEKLCASRSQARTLQLEKELRHIRKGDRTMNEYLLHARSLADLLATSGQPIPDRTFQQIVLTGLDNVYDPIVTTLSATVDNSTYSMDDFHAHLLAFDMRVLAQQAVVSPQPSAHVATTNSSSSSRSPGHRFTQGRRGGGGSSQQVNRSHAQLAGAYREYMRTHACARLLSWSH</sequence>
<dbReference type="OMA" id="IDASTHF"/>
<dbReference type="Pfam" id="PF14223">
    <property type="entry name" value="Retrotran_gag_2"/>
    <property type="match status" value="1"/>
</dbReference>
<reference evidence="2 3" key="1">
    <citation type="journal article" date="2017" name="Mol. Plant">
        <title>The Genome of Medicinal Plant Macleaya cordata Provides New Insights into Benzylisoquinoline Alkaloids Metabolism.</title>
        <authorList>
            <person name="Liu X."/>
            <person name="Liu Y."/>
            <person name="Huang P."/>
            <person name="Ma Y."/>
            <person name="Qing Z."/>
            <person name="Tang Q."/>
            <person name="Cao H."/>
            <person name="Cheng P."/>
            <person name="Zheng Y."/>
            <person name="Yuan Z."/>
            <person name="Zhou Y."/>
            <person name="Liu J."/>
            <person name="Tang Z."/>
            <person name="Zhuo Y."/>
            <person name="Zhang Y."/>
            <person name="Yu L."/>
            <person name="Huang J."/>
            <person name="Yang P."/>
            <person name="Peng Q."/>
            <person name="Zhang J."/>
            <person name="Jiang W."/>
            <person name="Zhang Z."/>
            <person name="Lin K."/>
            <person name="Ro D.K."/>
            <person name="Chen X."/>
            <person name="Xiong X."/>
            <person name="Shang Y."/>
            <person name="Huang S."/>
            <person name="Zeng J."/>
        </authorList>
    </citation>
    <scope>NUCLEOTIDE SEQUENCE [LARGE SCALE GENOMIC DNA]</scope>
    <source>
        <strain evidence="3">cv. BLH2017</strain>
        <tissue evidence="2">Root</tissue>
    </source>
</reference>
<dbReference type="Proteomes" id="UP000195402">
    <property type="component" value="Unassembled WGS sequence"/>
</dbReference>
<feature type="region of interest" description="Disordered" evidence="1">
    <location>
        <begin position="1"/>
        <end position="22"/>
    </location>
</feature>
<protein>
    <submittedName>
        <fullName evidence="2">Uncharacterized protein</fullName>
    </submittedName>
</protein>
<dbReference type="OrthoDB" id="1845088at2759"/>
<evidence type="ECO:0000256" key="1">
    <source>
        <dbReference type="SAM" id="MobiDB-lite"/>
    </source>
</evidence>
<organism evidence="2 3">
    <name type="scientific">Macleaya cordata</name>
    <name type="common">Five-seeded plume-poppy</name>
    <name type="synonym">Bocconia cordata</name>
    <dbReference type="NCBI Taxonomy" id="56857"/>
    <lineage>
        <taxon>Eukaryota</taxon>
        <taxon>Viridiplantae</taxon>
        <taxon>Streptophyta</taxon>
        <taxon>Embryophyta</taxon>
        <taxon>Tracheophyta</taxon>
        <taxon>Spermatophyta</taxon>
        <taxon>Magnoliopsida</taxon>
        <taxon>Ranunculales</taxon>
        <taxon>Papaveraceae</taxon>
        <taxon>Papaveroideae</taxon>
        <taxon>Macleaya</taxon>
    </lineage>
</organism>
<dbReference type="STRING" id="56857.A0A200RC38"/>
<name>A0A200RC38_MACCD</name>
<evidence type="ECO:0000313" key="2">
    <source>
        <dbReference type="EMBL" id="OVA20285.1"/>
    </source>
</evidence>
<evidence type="ECO:0000313" key="3">
    <source>
        <dbReference type="Proteomes" id="UP000195402"/>
    </source>
</evidence>